<dbReference type="Gene3D" id="2.130.10.10">
    <property type="entry name" value="YVTN repeat-like/Quinoprotein amine dehydrogenase"/>
    <property type="match status" value="4"/>
</dbReference>
<dbReference type="SUPFAM" id="SSF50978">
    <property type="entry name" value="WD40 repeat-like"/>
    <property type="match status" value="1"/>
</dbReference>
<dbReference type="InterPro" id="IPR011047">
    <property type="entry name" value="Quinoprotein_ADH-like_sf"/>
</dbReference>
<reference evidence="6" key="1">
    <citation type="submission" date="2022-11" db="EMBL/GenBank/DDBJ databases">
        <title>Genome Sequence of Cubamyces cubensis.</title>
        <authorList>
            <person name="Buettner E."/>
        </authorList>
    </citation>
    <scope>NUCLEOTIDE SEQUENCE</scope>
    <source>
        <strain evidence="6">MPL-01</strain>
    </source>
</reference>
<evidence type="ECO:0000313" key="6">
    <source>
        <dbReference type="EMBL" id="KAJ8473590.1"/>
    </source>
</evidence>
<dbReference type="InterPro" id="IPR036537">
    <property type="entry name" value="Adaptor_Cbl_N_dom_sf"/>
</dbReference>
<dbReference type="InterPro" id="IPR056884">
    <property type="entry name" value="NPHP3-like_N"/>
</dbReference>
<evidence type="ECO:0000256" key="1">
    <source>
        <dbReference type="ARBA" id="ARBA00022574"/>
    </source>
</evidence>
<dbReference type="Gene3D" id="1.20.930.20">
    <property type="entry name" value="Adaptor protein Cbl, N-terminal domain"/>
    <property type="match status" value="1"/>
</dbReference>
<dbReference type="PANTHER" id="PTHR22847">
    <property type="entry name" value="WD40 REPEAT PROTEIN"/>
    <property type="match status" value="1"/>
</dbReference>
<dbReference type="Pfam" id="PF00400">
    <property type="entry name" value="WD40"/>
    <property type="match status" value="7"/>
</dbReference>
<keyword evidence="2" id="KW-0677">Repeat</keyword>
<dbReference type="InterPro" id="IPR036322">
    <property type="entry name" value="WD40_repeat_dom_sf"/>
</dbReference>
<keyword evidence="1 3" id="KW-0853">WD repeat</keyword>
<dbReference type="GO" id="GO:1990234">
    <property type="term" value="C:transferase complex"/>
    <property type="evidence" value="ECO:0007669"/>
    <property type="project" value="UniProtKB-ARBA"/>
</dbReference>
<feature type="repeat" description="WD" evidence="3">
    <location>
        <begin position="1194"/>
        <end position="1223"/>
    </location>
</feature>
<dbReference type="SMART" id="SM00320">
    <property type="entry name" value="WD40"/>
    <property type="match status" value="9"/>
</dbReference>
<feature type="region of interest" description="Disordered" evidence="4">
    <location>
        <begin position="12"/>
        <end position="35"/>
    </location>
</feature>
<organism evidence="6 7">
    <name type="scientific">Trametes cubensis</name>
    <dbReference type="NCBI Taxonomy" id="1111947"/>
    <lineage>
        <taxon>Eukaryota</taxon>
        <taxon>Fungi</taxon>
        <taxon>Dikarya</taxon>
        <taxon>Basidiomycota</taxon>
        <taxon>Agaricomycotina</taxon>
        <taxon>Agaricomycetes</taxon>
        <taxon>Polyporales</taxon>
        <taxon>Polyporaceae</taxon>
        <taxon>Trametes</taxon>
    </lineage>
</organism>
<dbReference type="CDD" id="cd00200">
    <property type="entry name" value="WD40"/>
    <property type="match status" value="1"/>
</dbReference>
<dbReference type="InterPro" id="IPR019775">
    <property type="entry name" value="WD40_repeat_CS"/>
</dbReference>
<dbReference type="PROSITE" id="PS50082">
    <property type="entry name" value="WD_REPEATS_2"/>
    <property type="match status" value="5"/>
</dbReference>
<feature type="repeat" description="WD" evidence="3">
    <location>
        <begin position="1161"/>
        <end position="1193"/>
    </location>
</feature>
<dbReference type="PROSITE" id="PS00678">
    <property type="entry name" value="WD_REPEATS_1"/>
    <property type="match status" value="1"/>
</dbReference>
<gene>
    <name evidence="6" type="ORF">ONZ51_g7780</name>
</gene>
<dbReference type="GO" id="GO:0007166">
    <property type="term" value="P:cell surface receptor signaling pathway"/>
    <property type="evidence" value="ECO:0007669"/>
    <property type="project" value="InterPro"/>
</dbReference>
<feature type="repeat" description="WD" evidence="3">
    <location>
        <begin position="966"/>
        <end position="1007"/>
    </location>
</feature>
<proteinExistence type="predicted"/>
<dbReference type="InterPro" id="IPR001680">
    <property type="entry name" value="WD40_rpt"/>
</dbReference>
<dbReference type="InterPro" id="IPR015943">
    <property type="entry name" value="WD40/YVTN_repeat-like_dom_sf"/>
</dbReference>
<evidence type="ECO:0000313" key="7">
    <source>
        <dbReference type="Proteomes" id="UP001215151"/>
    </source>
</evidence>
<evidence type="ECO:0000256" key="2">
    <source>
        <dbReference type="ARBA" id="ARBA00022737"/>
    </source>
</evidence>
<feature type="compositionally biased region" description="Low complexity" evidence="4">
    <location>
        <begin position="14"/>
        <end position="24"/>
    </location>
</feature>
<evidence type="ECO:0000256" key="3">
    <source>
        <dbReference type="PROSITE-ProRule" id="PRU00221"/>
    </source>
</evidence>
<dbReference type="EMBL" id="JAPEVG010000217">
    <property type="protein sequence ID" value="KAJ8473590.1"/>
    <property type="molecule type" value="Genomic_DNA"/>
</dbReference>
<accession>A0AAD7TPI2</accession>
<name>A0AAD7TPI2_9APHY</name>
<protein>
    <recommendedName>
        <fullName evidence="5">Nephrocystin 3-like N-terminal domain-containing protein</fullName>
    </recommendedName>
</protein>
<dbReference type="PROSITE" id="PS50294">
    <property type="entry name" value="WD_REPEATS_REGION"/>
    <property type="match status" value="2"/>
</dbReference>
<dbReference type="Pfam" id="PF24883">
    <property type="entry name" value="NPHP3_N"/>
    <property type="match status" value="1"/>
</dbReference>
<feature type="domain" description="Nephrocystin 3-like N-terminal" evidence="5">
    <location>
        <begin position="240"/>
        <end position="361"/>
    </location>
</feature>
<dbReference type="Proteomes" id="UP001215151">
    <property type="component" value="Unassembled WGS sequence"/>
</dbReference>
<sequence>MNFVCKYLKRRANPAPSAPSSSPPTGTQPTEDSRGKKLVKKGLYHLIPVLKVTKEVSSACPHLKSAVGVLLVVLDVYEKYSDATEAIGTLLSRIQSLNERLEKFKVPSEDRCPPALKERLDSLASQFSEIAETANQLKSKSRILWFLNAAYYAKKTDFWVKKLDQHIHDFLVTEFGAVEVAVYQGFNAVNSRLDKAHHNQNDNILQCPINQSFGFTHSLVLENLRSLSLLRTDGTRMGSLVPAFFCARDGDRSNINCIFRTIAYRLTLHLPTFREHLTKILETDPDVYSSTPTRQLEKLIVEPLEAARADAKSEATFPIYVAIVIDALDECKDDAAVSTILKSLALHIERLSPLKFLITSRPEENIARGFLQQSLDENTYKLALNKVPEELTRRDISAFLQSRLDEIRVNFALDDSWPDPHHLENLINLSEFLFIFAAASARYIGDQAEREPENRLMTLLDAGNAAAKRGTNTLASPFPILDALYIQVLEKAASKLGDNLKARLNLVLGTIALAEQRISATALDALLDFPAGTVRRVLPVLSAILTFQNGDSDHTPIGIIHLSFPNFIIDPARCTNQNFLVRPRIQHSHIAFRCLNLMQSLRYNILEVASEHNRVLNSEIPDLPDRLSQNIPAALEYACRYWTHHLCEAEVGEDLLTALEEFCKCHLLHWLEALSLLGCVDDAVENLQSVQTCLKASIFERSHALCNAYPAVHRKTQSLRATDVPSLLYDCERAVRAYYPIISTSAIHMYSTIAVFAPLDTPFRRLAAANAQSSLAIRVGLENTWSDTLVSRVIDRPSISALAFSPDGIYIACAKENGTIQLLNAHTGSELQIFKCHSDKRILGLSFSPTSKELLSGSVEGMVNLWDVATGANLNPLNAHSDWVHSVAWSPDGTLAASASEHKTVRVWRVASPEKMVVLQPGHWVRDVAFAQDGDLLSGSRDRTCKVWDTRSIEWDTETGVKLIRTLKHDSEVMKVAVSSDSRLVACGLDNGEIVIWTKLDGQRVRSLKRQSFVISIAFYPNSLLAAAYVGSPITLWDVSTGAQVKSAGNVGARVAAFASDSVHIAHATHDQLHIHLWPSEVKQNTTRTTSIAGKLEQLAAHSSIEDRESLGNPPTYLQRAATSPTRKLVIVVYYGELRVYETSTGRCMRTIEHSSDFDPSAAWSPTSRLFACTREDHAVRVWKADTGELVASFAGHSDDVTGVVFTRDEQYVLSTSSDGTIRRGTIRQKGNQSSSEILFQSDGDQIVALTVSSDELWILSASYRKDSPPDTSSADLLALPSRQPVKDRDGYYNTLRLHDATTGNVVWIEYHPCEIKSVAFSEDCTRALAGNDEGEVFLYDLTQLIPPDPTVPRSPPPLAVPEHKLGVKQTEAIRRLVFSPDGQAVITNRAYTSIPSELQPRPARNTDRSLTAISFYMNDWLWDVNLDSHPRRLCWIPPLFRPHAENSAESLSSASGQSFAYITLQGSLVVIDGVSAC</sequence>
<evidence type="ECO:0000256" key="4">
    <source>
        <dbReference type="SAM" id="MobiDB-lite"/>
    </source>
</evidence>
<feature type="repeat" description="WD" evidence="3">
    <location>
        <begin position="877"/>
        <end position="918"/>
    </location>
</feature>
<comment type="caution">
    <text evidence="6">The sequence shown here is derived from an EMBL/GenBank/DDBJ whole genome shotgun (WGS) entry which is preliminary data.</text>
</comment>
<dbReference type="SUPFAM" id="SSF50998">
    <property type="entry name" value="Quinoprotein alcohol dehydrogenase-like"/>
    <property type="match status" value="1"/>
</dbReference>
<feature type="repeat" description="WD" evidence="3">
    <location>
        <begin position="842"/>
        <end position="876"/>
    </location>
</feature>
<dbReference type="PANTHER" id="PTHR22847:SF637">
    <property type="entry name" value="WD REPEAT DOMAIN 5B"/>
    <property type="match status" value="1"/>
</dbReference>
<keyword evidence="7" id="KW-1185">Reference proteome</keyword>
<evidence type="ECO:0000259" key="5">
    <source>
        <dbReference type="Pfam" id="PF24883"/>
    </source>
</evidence>